<dbReference type="InterPro" id="IPR051011">
    <property type="entry name" value="Metal_resp_trans_reg"/>
</dbReference>
<evidence type="ECO:0000256" key="3">
    <source>
        <dbReference type="ARBA" id="ARBA00023163"/>
    </source>
</evidence>
<proteinExistence type="predicted"/>
<dbReference type="Pfam" id="PF01022">
    <property type="entry name" value="HTH_5"/>
    <property type="match status" value="1"/>
</dbReference>
<dbReference type="SMART" id="SM00418">
    <property type="entry name" value="HTH_ARSR"/>
    <property type="match status" value="1"/>
</dbReference>
<dbReference type="Gene3D" id="1.10.10.10">
    <property type="entry name" value="Winged helix-like DNA-binding domain superfamily/Winged helix DNA-binding domain"/>
    <property type="match status" value="1"/>
</dbReference>
<evidence type="ECO:0000256" key="1">
    <source>
        <dbReference type="ARBA" id="ARBA00023015"/>
    </source>
</evidence>
<protein>
    <submittedName>
        <fullName evidence="5">Transcriptional regulator, ArsR family</fullName>
    </submittedName>
</protein>
<sequence length="113" mass="12609">MDEIPFDKNESYAREAEILKVLGHPIRLKIVAGLISQTCNVKKIWECLQLPQATVSQHLALLKNKGIIEGRRDGVEVFYHVISDEARRVVLALFRTSPCGTPYADRPAPADPA</sequence>
<dbReference type="PANTHER" id="PTHR43132">
    <property type="entry name" value="ARSENICAL RESISTANCE OPERON REPRESSOR ARSR-RELATED"/>
    <property type="match status" value="1"/>
</dbReference>
<evidence type="ECO:0000313" key="6">
    <source>
        <dbReference type="Proteomes" id="UP000243205"/>
    </source>
</evidence>
<dbReference type="InterPro" id="IPR011991">
    <property type="entry name" value="ArsR-like_HTH"/>
</dbReference>
<dbReference type="InterPro" id="IPR001845">
    <property type="entry name" value="HTH_ArsR_DNA-bd_dom"/>
</dbReference>
<organism evidence="5 6">
    <name type="scientific">Desulfuromonas thiophila</name>
    <dbReference type="NCBI Taxonomy" id="57664"/>
    <lineage>
        <taxon>Bacteria</taxon>
        <taxon>Pseudomonadati</taxon>
        <taxon>Thermodesulfobacteriota</taxon>
        <taxon>Desulfuromonadia</taxon>
        <taxon>Desulfuromonadales</taxon>
        <taxon>Desulfuromonadaceae</taxon>
        <taxon>Desulfuromonas</taxon>
    </lineage>
</organism>
<dbReference type="SUPFAM" id="SSF46785">
    <property type="entry name" value="Winged helix' DNA-binding domain"/>
    <property type="match status" value="1"/>
</dbReference>
<keyword evidence="6" id="KW-1185">Reference proteome</keyword>
<dbReference type="GO" id="GO:0003700">
    <property type="term" value="F:DNA-binding transcription factor activity"/>
    <property type="evidence" value="ECO:0007669"/>
    <property type="project" value="InterPro"/>
</dbReference>
<dbReference type="GO" id="GO:0003677">
    <property type="term" value="F:DNA binding"/>
    <property type="evidence" value="ECO:0007669"/>
    <property type="project" value="UniProtKB-KW"/>
</dbReference>
<dbReference type="STRING" id="57664.SAMN05661003_12117"/>
<evidence type="ECO:0000256" key="2">
    <source>
        <dbReference type="ARBA" id="ARBA00023125"/>
    </source>
</evidence>
<evidence type="ECO:0000313" key="5">
    <source>
        <dbReference type="EMBL" id="SDE63984.1"/>
    </source>
</evidence>
<dbReference type="InterPro" id="IPR036388">
    <property type="entry name" value="WH-like_DNA-bd_sf"/>
</dbReference>
<feature type="domain" description="HTH arsR-type" evidence="4">
    <location>
        <begin position="7"/>
        <end position="101"/>
    </location>
</feature>
<reference evidence="6" key="1">
    <citation type="submission" date="2016-10" db="EMBL/GenBank/DDBJ databases">
        <authorList>
            <person name="Varghese N."/>
            <person name="Submissions S."/>
        </authorList>
    </citation>
    <scope>NUCLEOTIDE SEQUENCE [LARGE SCALE GENOMIC DNA]</scope>
    <source>
        <strain evidence="6">DSM 8987</strain>
    </source>
</reference>
<name>A0A1G7EK25_9BACT</name>
<dbReference type="EMBL" id="FNAQ01000021">
    <property type="protein sequence ID" value="SDE63984.1"/>
    <property type="molecule type" value="Genomic_DNA"/>
</dbReference>
<keyword evidence="3" id="KW-0804">Transcription</keyword>
<keyword evidence="1" id="KW-0805">Transcription regulation</keyword>
<dbReference type="PANTHER" id="PTHR43132:SF2">
    <property type="entry name" value="ARSENICAL RESISTANCE OPERON REPRESSOR ARSR-RELATED"/>
    <property type="match status" value="1"/>
</dbReference>
<dbReference type="PROSITE" id="PS50987">
    <property type="entry name" value="HTH_ARSR_2"/>
    <property type="match status" value="1"/>
</dbReference>
<evidence type="ECO:0000259" key="4">
    <source>
        <dbReference type="PROSITE" id="PS50987"/>
    </source>
</evidence>
<dbReference type="Proteomes" id="UP000243205">
    <property type="component" value="Unassembled WGS sequence"/>
</dbReference>
<dbReference type="InterPro" id="IPR036390">
    <property type="entry name" value="WH_DNA-bd_sf"/>
</dbReference>
<dbReference type="PRINTS" id="PR00778">
    <property type="entry name" value="HTHARSR"/>
</dbReference>
<dbReference type="CDD" id="cd00090">
    <property type="entry name" value="HTH_ARSR"/>
    <property type="match status" value="1"/>
</dbReference>
<keyword evidence="2" id="KW-0238">DNA-binding</keyword>
<dbReference type="NCBIfam" id="NF033788">
    <property type="entry name" value="HTH_metalloreg"/>
    <property type="match status" value="1"/>
</dbReference>
<gene>
    <name evidence="5" type="ORF">SAMN05661003_12117</name>
</gene>
<accession>A0A1G7EK25</accession>
<dbReference type="AlphaFoldDB" id="A0A1G7EK25"/>